<sequence length="114" mass="13595">MKANMSLNEFKNLMKTPKAKKDMDEITNEIFFNFKNVSNEFKIIEDINKSTYSYKKHIYDSYKGNNFRDFSVFNKRDILEEFKSIKNSEISSKLNELDYYNNSYSFDEKSGCIV</sequence>
<dbReference type="RefSeq" id="WP_105964130.1">
    <property type="nucleotide sequence ID" value="NZ_POSO01000002.1"/>
</dbReference>
<accession>A0ABY2Z034</accession>
<evidence type="ECO:0000313" key="1">
    <source>
        <dbReference type="EMBL" id="TPR26159.1"/>
    </source>
</evidence>
<comment type="caution">
    <text evidence="1">The sequence shown here is derived from an EMBL/GenBank/DDBJ whole genome shotgun (WGS) entry which is preliminary data.</text>
</comment>
<protein>
    <submittedName>
        <fullName evidence="1">Uncharacterized protein</fullName>
    </submittedName>
</protein>
<proteinExistence type="predicted"/>
<dbReference type="EMBL" id="QUAV01000001">
    <property type="protein sequence ID" value="TPR26159.1"/>
    <property type="molecule type" value="Genomic_DNA"/>
</dbReference>
<evidence type="ECO:0000313" key="2">
    <source>
        <dbReference type="Proteomes" id="UP000777560"/>
    </source>
</evidence>
<keyword evidence="2" id="KW-1185">Reference proteome</keyword>
<dbReference type="Proteomes" id="UP000777560">
    <property type="component" value="Unassembled WGS sequence"/>
</dbReference>
<gene>
    <name evidence="1" type="ORF">DY114_00225</name>
</gene>
<organism evidence="1 2">
    <name type="scientific">Apilactobacillus micheneri</name>
    <dbReference type="NCBI Taxonomy" id="1899430"/>
    <lineage>
        <taxon>Bacteria</taxon>
        <taxon>Bacillati</taxon>
        <taxon>Bacillota</taxon>
        <taxon>Bacilli</taxon>
        <taxon>Lactobacillales</taxon>
        <taxon>Lactobacillaceae</taxon>
        <taxon>Apilactobacillus</taxon>
    </lineage>
</organism>
<name>A0ABY2Z034_9LACO</name>
<reference evidence="1 2" key="1">
    <citation type="submission" date="2018-08" db="EMBL/GenBank/DDBJ databases">
        <title>Comparative genomics of wild bee and flower associated Lactobacillus reveals potential adaptation to the bee host.</title>
        <authorList>
            <person name="Vuong H.Q."/>
            <person name="Mcfrederick Q.S."/>
        </authorList>
    </citation>
    <scope>NUCLEOTIDE SEQUENCE [LARGE SCALE GENOMIC DNA]</scope>
    <source>
        <strain evidence="1 2">HV_13</strain>
    </source>
</reference>